<dbReference type="SMART" id="SM00952">
    <property type="entry name" value="RAP"/>
    <property type="match status" value="1"/>
</dbReference>
<proteinExistence type="predicted"/>
<organism evidence="2">
    <name type="scientific">Neospora caninum (strain Liverpool)</name>
    <dbReference type="NCBI Taxonomy" id="572307"/>
    <lineage>
        <taxon>Eukaryota</taxon>
        <taxon>Sar</taxon>
        <taxon>Alveolata</taxon>
        <taxon>Apicomplexa</taxon>
        <taxon>Conoidasida</taxon>
        <taxon>Coccidia</taxon>
        <taxon>Eucoccidiorida</taxon>
        <taxon>Eimeriorina</taxon>
        <taxon>Sarcocystidae</taxon>
        <taxon>Neospora</taxon>
    </lineage>
</organism>
<name>A0A0F7UAE0_NEOCL</name>
<dbReference type="Pfam" id="PF08373">
    <property type="entry name" value="RAP"/>
    <property type="match status" value="1"/>
</dbReference>
<reference evidence="2" key="1">
    <citation type="journal article" date="2015" name="PLoS ONE">
        <title>Comprehensive Evaluation of Toxoplasma gondii VEG and Neospora caninum LIV Genomes with Tachyzoite Stage Transcriptome and Proteome Defines Novel Transcript Features.</title>
        <authorList>
            <person name="Ramaprasad A."/>
            <person name="Mourier T."/>
            <person name="Naeem R."/>
            <person name="Malas T.B."/>
            <person name="Moussa E."/>
            <person name="Panigrahi A."/>
            <person name="Vermont S.J."/>
            <person name="Otto T.D."/>
            <person name="Wastling J."/>
            <person name="Pain A."/>
        </authorList>
    </citation>
    <scope>NUCLEOTIDE SEQUENCE</scope>
    <source>
        <strain evidence="2">Liverpool</strain>
    </source>
</reference>
<feature type="domain" description="RAP" evidence="1">
    <location>
        <begin position="332"/>
        <end position="391"/>
    </location>
</feature>
<gene>
    <name evidence="2" type="ORF">BN1204_026370</name>
</gene>
<evidence type="ECO:0000259" key="1">
    <source>
        <dbReference type="PROSITE" id="PS51286"/>
    </source>
</evidence>
<protein>
    <submittedName>
        <fullName evidence="2">RAP domain-containing protein</fullName>
    </submittedName>
</protein>
<accession>A0A0F7UAE0</accession>
<dbReference type="InterPro" id="IPR013584">
    <property type="entry name" value="RAP"/>
</dbReference>
<dbReference type="EMBL" id="LN714482">
    <property type="protein sequence ID" value="CEL66828.1"/>
    <property type="molecule type" value="Genomic_DNA"/>
</dbReference>
<evidence type="ECO:0000313" key="2">
    <source>
        <dbReference type="EMBL" id="CEL66828.1"/>
    </source>
</evidence>
<dbReference type="AlphaFoldDB" id="A0A0F7UAE0"/>
<sequence length="445" mass="52077">MGILRPRERLLLNALKKEADIRYRGRRMHKRFRSWAQQRVRHYWLPQKVCITSDPQLMDGNYIAASVQKAATLRKHDLELWHGFSKRILELADCLTPQQMGYIFYGYGKSLFRHEELYRGLLPYVVEALPDFHSHALMTVAWALERVRVNDRAVVAQIAEEALAKKDTMRPADFIKIVNCVARMGAAPPSLASALSEELMRVLDEKCSALLFRGAVDHVAVANLYSDPLRLYVLERFTKTAMCCRPMHYQKAFQSAVAIRVLHPHVWQQLSKAVRNFYIRLSLRRIPQRARRPSPLHWDVSNALAKLGVFHRNTFHWGCFWIDIGEIDDRRQCWFVDGPSDFYSSTNEYTEANKLQHRILSELGWSIRRVRWNDWVHLGTDMSAKVEFLRKLRERPPWPSILTDGPRCSRQEMLASLKSARDVQRILKERRERNRQPHSLVMNLG</sequence>
<dbReference type="PROSITE" id="PS51286">
    <property type="entry name" value="RAP"/>
    <property type="match status" value="1"/>
</dbReference>